<keyword evidence="1" id="KW-0472">Membrane</keyword>
<organism evidence="2 3">
    <name type="scientific">Bacteroides pyogenes JCM 6292</name>
    <dbReference type="NCBI Taxonomy" id="1235809"/>
    <lineage>
        <taxon>Bacteria</taxon>
        <taxon>Pseudomonadati</taxon>
        <taxon>Bacteroidota</taxon>
        <taxon>Bacteroidia</taxon>
        <taxon>Bacteroidales</taxon>
        <taxon>Bacteroidaceae</taxon>
        <taxon>Bacteroides</taxon>
    </lineage>
</organism>
<evidence type="ECO:0000313" key="2">
    <source>
        <dbReference type="EMBL" id="GAE15705.1"/>
    </source>
</evidence>
<evidence type="ECO:0000256" key="1">
    <source>
        <dbReference type="SAM" id="Phobius"/>
    </source>
</evidence>
<dbReference type="Proteomes" id="UP000018861">
    <property type="component" value="Unassembled WGS sequence"/>
</dbReference>
<gene>
    <name evidence="2" type="ORF">JCM6292_2022</name>
</gene>
<sequence>MHPLCFFFSFLNDNEGFCWNFLHFLEKKRGAFLYFFISLFLLSDIYGYYINFIYYV</sequence>
<comment type="caution">
    <text evidence="2">The sequence shown here is derived from an EMBL/GenBank/DDBJ whole genome shotgun (WGS) entry which is preliminary data.</text>
</comment>
<keyword evidence="1" id="KW-0812">Transmembrane</keyword>
<reference evidence="2 3" key="1">
    <citation type="journal article" date="2014" name="Genome Announc.">
        <title>Draft Genome Sequences of Three Strains of Bacteroides pyogenes Isolated from a Cat and Swine.</title>
        <authorList>
            <person name="Sakamoto M."/>
            <person name="Oshima K."/>
            <person name="Suda W."/>
            <person name="Kitamura K."/>
            <person name="Iida T."/>
            <person name="Hattori M."/>
            <person name="Ohkuma M."/>
        </authorList>
    </citation>
    <scope>NUCLEOTIDE SEQUENCE [LARGE SCALE GENOMIC DNA]</scope>
    <source>
        <strain evidence="2 3">JCM 6292</strain>
    </source>
</reference>
<proteinExistence type="predicted"/>
<dbReference type="EMBL" id="BAIQ01000020">
    <property type="protein sequence ID" value="GAE15705.1"/>
    <property type="molecule type" value="Genomic_DNA"/>
</dbReference>
<accession>W4P7K0</accession>
<dbReference type="AlphaFoldDB" id="W4P7K0"/>
<name>W4P7K0_9BACE</name>
<keyword evidence="1" id="KW-1133">Transmembrane helix</keyword>
<feature type="transmembrane region" description="Helical" evidence="1">
    <location>
        <begin position="31"/>
        <end position="50"/>
    </location>
</feature>
<protein>
    <submittedName>
        <fullName evidence="2">Uncharacterized protein</fullName>
    </submittedName>
</protein>
<evidence type="ECO:0000313" key="3">
    <source>
        <dbReference type="Proteomes" id="UP000018861"/>
    </source>
</evidence>